<dbReference type="AlphaFoldDB" id="A0A151Z9B5"/>
<dbReference type="Gene3D" id="3.30.710.10">
    <property type="entry name" value="Potassium Channel Kv1.1, Chain A"/>
    <property type="match status" value="1"/>
</dbReference>
<reference evidence="2 3" key="1">
    <citation type="submission" date="2015-12" db="EMBL/GenBank/DDBJ databases">
        <title>Dictyostelia acquired genes for synthesis and detection of signals that induce cell-type specialization by lateral gene transfer from prokaryotes.</title>
        <authorList>
            <person name="Gloeckner G."/>
            <person name="Schaap P."/>
        </authorList>
    </citation>
    <scope>NUCLEOTIDE SEQUENCE [LARGE SCALE GENOMIC DNA]</scope>
    <source>
        <strain evidence="2 3">TK</strain>
    </source>
</reference>
<dbReference type="SUPFAM" id="SSF141571">
    <property type="entry name" value="Pentapeptide repeat-like"/>
    <property type="match status" value="1"/>
</dbReference>
<proteinExistence type="predicted"/>
<dbReference type="PANTHER" id="PTHR14136:SF17">
    <property type="entry name" value="BTB_POZ DOMAIN-CONTAINING PROTEIN KCTD9"/>
    <property type="match status" value="1"/>
</dbReference>
<dbReference type="SMART" id="SM00225">
    <property type="entry name" value="BTB"/>
    <property type="match status" value="1"/>
</dbReference>
<dbReference type="EMBL" id="LODT01000037">
    <property type="protein sequence ID" value="KYQ90538.1"/>
    <property type="molecule type" value="Genomic_DNA"/>
</dbReference>
<evidence type="ECO:0000313" key="3">
    <source>
        <dbReference type="Proteomes" id="UP000076078"/>
    </source>
</evidence>
<keyword evidence="3" id="KW-1185">Reference proteome</keyword>
<dbReference type="CDD" id="cd18368">
    <property type="entry name" value="BTB_POZ_KCTD9"/>
    <property type="match status" value="1"/>
</dbReference>
<dbReference type="PROSITE" id="PS50097">
    <property type="entry name" value="BTB"/>
    <property type="match status" value="1"/>
</dbReference>
<evidence type="ECO:0000259" key="1">
    <source>
        <dbReference type="PROSITE" id="PS50097"/>
    </source>
</evidence>
<dbReference type="Pfam" id="PF00805">
    <property type="entry name" value="Pentapeptide"/>
    <property type="match status" value="4"/>
</dbReference>
<comment type="caution">
    <text evidence="2">The sequence shown here is derived from an EMBL/GenBank/DDBJ whole genome shotgun (WGS) entry which is preliminary data.</text>
</comment>
<dbReference type="InterPro" id="IPR011333">
    <property type="entry name" value="SKP1/BTB/POZ_sf"/>
</dbReference>
<feature type="domain" description="BTB" evidence="1">
    <location>
        <begin position="93"/>
        <end position="163"/>
    </location>
</feature>
<dbReference type="Gene3D" id="2.160.20.80">
    <property type="entry name" value="E3 ubiquitin-protein ligase SopA"/>
    <property type="match status" value="2"/>
</dbReference>
<dbReference type="InterPro" id="IPR001646">
    <property type="entry name" value="5peptide_repeat"/>
</dbReference>
<organism evidence="2 3">
    <name type="scientific">Tieghemostelium lacteum</name>
    <name type="common">Slime mold</name>
    <name type="synonym">Dictyostelium lacteum</name>
    <dbReference type="NCBI Taxonomy" id="361077"/>
    <lineage>
        <taxon>Eukaryota</taxon>
        <taxon>Amoebozoa</taxon>
        <taxon>Evosea</taxon>
        <taxon>Eumycetozoa</taxon>
        <taxon>Dictyostelia</taxon>
        <taxon>Dictyosteliales</taxon>
        <taxon>Raperosteliaceae</taxon>
        <taxon>Tieghemostelium</taxon>
    </lineage>
</organism>
<dbReference type="PANTHER" id="PTHR14136">
    <property type="entry name" value="BTB_POZ DOMAIN-CONTAINING PROTEIN KCTD9"/>
    <property type="match status" value="1"/>
</dbReference>
<accession>A0A151Z9B5</accession>
<sequence>MVSKKLVLPISKIYNEDGGEIDEIDTIIPKETLYASCGEAFINPYPDGPPNNNSSLISLTKDHHYNQQQQHLNNNYKSILGSGSVDSAIHGNEWITINVGGKIFTTTRTTILSRDKDSMLAKMFSENWDSSRDVNGAYLIDRSPEYFEPILNYLRCGTIVVNDFVNVEGVYQEARFFNITGMIEKLSQMVERRNNYHDQFTRKDVISILLTSSSNSSLRCQGLNLAGVDLSKLDLRNINFKMTNFKGTDLSKCNLDNALLQEADLSGANLSGASLRGTNLTGANLEGCNLKGANFEDRGGQRAILENCNFKTALLEEVNFSGANVRVSNFKGANLENCNFRGADLAGANLEDTNLRGANLHKANLIGVNLRGANFDIRTVSSR</sequence>
<gene>
    <name evidence="2" type="ORF">DLAC_09163</name>
</gene>
<protein>
    <submittedName>
        <fullName evidence="2">BTB/POZ domain-containing protein</fullName>
    </submittedName>
</protein>
<dbReference type="InterPro" id="IPR003131">
    <property type="entry name" value="T1-type_BTB"/>
</dbReference>
<dbReference type="Proteomes" id="UP000076078">
    <property type="component" value="Unassembled WGS sequence"/>
</dbReference>
<dbReference type="InterPro" id="IPR051082">
    <property type="entry name" value="Pentapeptide-BTB/POZ_domain"/>
</dbReference>
<dbReference type="OMA" id="YACIKNA"/>
<dbReference type="InParanoid" id="A0A151Z9B5"/>
<dbReference type="InterPro" id="IPR000210">
    <property type="entry name" value="BTB/POZ_dom"/>
</dbReference>
<dbReference type="FunCoup" id="A0A151Z9B5">
    <property type="interactions" value="1"/>
</dbReference>
<dbReference type="SUPFAM" id="SSF54695">
    <property type="entry name" value="POZ domain"/>
    <property type="match status" value="1"/>
</dbReference>
<dbReference type="GO" id="GO:0051260">
    <property type="term" value="P:protein homooligomerization"/>
    <property type="evidence" value="ECO:0007669"/>
    <property type="project" value="InterPro"/>
</dbReference>
<dbReference type="STRING" id="361077.A0A151Z9B5"/>
<evidence type="ECO:0000313" key="2">
    <source>
        <dbReference type="EMBL" id="KYQ90538.1"/>
    </source>
</evidence>
<dbReference type="FunFam" id="3.30.710.10:FF:000044">
    <property type="entry name" value="BTB/POZ domain-containing protein KCTD9 isoform X1"/>
    <property type="match status" value="1"/>
</dbReference>
<name>A0A151Z9B5_TIELA</name>
<dbReference type="OrthoDB" id="15902at2759"/>
<dbReference type="Pfam" id="PF02214">
    <property type="entry name" value="BTB_2"/>
    <property type="match status" value="1"/>
</dbReference>